<gene>
    <name evidence="7" type="ORF">M409DRAFT_20392</name>
</gene>
<feature type="domain" description="MYND-type" evidence="6">
    <location>
        <begin position="303"/>
        <end position="344"/>
    </location>
</feature>
<evidence type="ECO:0000313" key="8">
    <source>
        <dbReference type="Proteomes" id="UP000799537"/>
    </source>
</evidence>
<evidence type="ECO:0000256" key="4">
    <source>
        <dbReference type="PROSITE-ProRule" id="PRU00134"/>
    </source>
</evidence>
<evidence type="ECO:0000256" key="1">
    <source>
        <dbReference type="ARBA" id="ARBA00022723"/>
    </source>
</evidence>
<protein>
    <recommendedName>
        <fullName evidence="6">MYND-type domain-containing protein</fullName>
    </recommendedName>
</protein>
<keyword evidence="3" id="KW-0862">Zinc</keyword>
<dbReference type="PROSITE" id="PS01360">
    <property type="entry name" value="ZF_MYND_1"/>
    <property type="match status" value="1"/>
</dbReference>
<dbReference type="Pfam" id="PF01753">
    <property type="entry name" value="zf-MYND"/>
    <property type="match status" value="1"/>
</dbReference>
<accession>A0A6A6CSK7</accession>
<dbReference type="Proteomes" id="UP000799537">
    <property type="component" value="Unassembled WGS sequence"/>
</dbReference>
<feature type="compositionally biased region" description="Polar residues" evidence="5">
    <location>
        <begin position="21"/>
        <end position="44"/>
    </location>
</feature>
<evidence type="ECO:0000256" key="2">
    <source>
        <dbReference type="ARBA" id="ARBA00022771"/>
    </source>
</evidence>
<feature type="region of interest" description="Disordered" evidence="5">
    <location>
        <begin position="352"/>
        <end position="377"/>
    </location>
</feature>
<evidence type="ECO:0000313" key="7">
    <source>
        <dbReference type="EMBL" id="KAF2169168.1"/>
    </source>
</evidence>
<evidence type="ECO:0000256" key="5">
    <source>
        <dbReference type="SAM" id="MobiDB-lite"/>
    </source>
</evidence>
<dbReference type="PROSITE" id="PS50865">
    <property type="entry name" value="ZF_MYND_2"/>
    <property type="match status" value="1"/>
</dbReference>
<dbReference type="InterPro" id="IPR002893">
    <property type="entry name" value="Znf_MYND"/>
</dbReference>
<name>A0A6A6CSK7_ZASCE</name>
<keyword evidence="8" id="KW-1185">Reference proteome</keyword>
<keyword evidence="1" id="KW-0479">Metal-binding</keyword>
<sequence length="377" mass="42365">MAPQRNMFAMLADENDDETSSAHSQPQTDDGTTSQTIYTPLTETHQSDDADSVQSPQDIVLTPEAQEARAALTRHKQMAAFLINFHNNHHGPEQPLEDGIWGAVIHPRTKHDLPGGENPLEDGTNVRARITPVPGSMASYENPDNVWLTPELPAKLGFPVKITTWPYPQGRAADQNQYNHFVHTLFLGADASKSSFTKFTHEGYIGDALVVRTDGKDLSDQQVEVLLHFINDEFSVAAVKLLDMEEGKEKDACKKQIAEKYLHPEALHAYWQEYRRERIKSGRVWEDAVSPVKVTLGEVKPACGRCFKREAEKGQFLFCEGCEDRFYCSKTCSDKDEKRHAESCFWEDETVDSGLDSSAECVDSQSSDFSYSEERSD</sequence>
<reference evidence="7" key="1">
    <citation type="journal article" date="2020" name="Stud. Mycol.">
        <title>101 Dothideomycetes genomes: a test case for predicting lifestyles and emergence of pathogens.</title>
        <authorList>
            <person name="Haridas S."/>
            <person name="Albert R."/>
            <person name="Binder M."/>
            <person name="Bloem J."/>
            <person name="Labutti K."/>
            <person name="Salamov A."/>
            <person name="Andreopoulos B."/>
            <person name="Baker S."/>
            <person name="Barry K."/>
            <person name="Bills G."/>
            <person name="Bluhm B."/>
            <person name="Cannon C."/>
            <person name="Castanera R."/>
            <person name="Culley D."/>
            <person name="Daum C."/>
            <person name="Ezra D."/>
            <person name="Gonzalez J."/>
            <person name="Henrissat B."/>
            <person name="Kuo A."/>
            <person name="Liang C."/>
            <person name="Lipzen A."/>
            <person name="Lutzoni F."/>
            <person name="Magnuson J."/>
            <person name="Mondo S."/>
            <person name="Nolan M."/>
            <person name="Ohm R."/>
            <person name="Pangilinan J."/>
            <person name="Park H.-J."/>
            <person name="Ramirez L."/>
            <person name="Alfaro M."/>
            <person name="Sun H."/>
            <person name="Tritt A."/>
            <person name="Yoshinaga Y."/>
            <person name="Zwiers L.-H."/>
            <person name="Turgeon B."/>
            <person name="Goodwin S."/>
            <person name="Spatafora J."/>
            <person name="Crous P."/>
            <person name="Grigoriev I."/>
        </authorList>
    </citation>
    <scope>NUCLEOTIDE SEQUENCE</scope>
    <source>
        <strain evidence="7">ATCC 36951</strain>
    </source>
</reference>
<keyword evidence="2 4" id="KW-0863">Zinc-finger</keyword>
<dbReference type="SUPFAM" id="SSF144232">
    <property type="entry name" value="HIT/MYND zinc finger-like"/>
    <property type="match status" value="1"/>
</dbReference>
<dbReference type="EMBL" id="ML993588">
    <property type="protein sequence ID" value="KAF2169168.1"/>
    <property type="molecule type" value="Genomic_DNA"/>
</dbReference>
<feature type="region of interest" description="Disordered" evidence="5">
    <location>
        <begin position="1"/>
        <end position="55"/>
    </location>
</feature>
<organism evidence="7 8">
    <name type="scientific">Zasmidium cellare ATCC 36951</name>
    <dbReference type="NCBI Taxonomy" id="1080233"/>
    <lineage>
        <taxon>Eukaryota</taxon>
        <taxon>Fungi</taxon>
        <taxon>Dikarya</taxon>
        <taxon>Ascomycota</taxon>
        <taxon>Pezizomycotina</taxon>
        <taxon>Dothideomycetes</taxon>
        <taxon>Dothideomycetidae</taxon>
        <taxon>Mycosphaerellales</taxon>
        <taxon>Mycosphaerellaceae</taxon>
        <taxon>Zasmidium</taxon>
    </lineage>
</organism>
<dbReference type="RefSeq" id="XP_033670057.1">
    <property type="nucleotide sequence ID" value="XM_033805371.1"/>
</dbReference>
<evidence type="ECO:0000259" key="6">
    <source>
        <dbReference type="PROSITE" id="PS50865"/>
    </source>
</evidence>
<dbReference type="GeneID" id="54558643"/>
<evidence type="ECO:0000256" key="3">
    <source>
        <dbReference type="ARBA" id="ARBA00022833"/>
    </source>
</evidence>
<dbReference type="AlphaFoldDB" id="A0A6A6CSK7"/>
<dbReference type="Gene3D" id="6.10.140.2220">
    <property type="match status" value="1"/>
</dbReference>
<dbReference type="GO" id="GO:0008270">
    <property type="term" value="F:zinc ion binding"/>
    <property type="evidence" value="ECO:0007669"/>
    <property type="project" value="UniProtKB-KW"/>
</dbReference>
<proteinExistence type="predicted"/>